<dbReference type="PANTHER" id="PTHR23513">
    <property type="entry name" value="INTEGRAL MEMBRANE EFFLUX PROTEIN-RELATED"/>
    <property type="match status" value="1"/>
</dbReference>
<proteinExistence type="predicted"/>
<dbReference type="AlphaFoldDB" id="A0A4P6JP76"/>
<keyword evidence="6 7" id="KW-0472">Membrane</keyword>
<feature type="transmembrane region" description="Helical" evidence="7">
    <location>
        <begin position="353"/>
        <end position="373"/>
    </location>
</feature>
<feature type="transmembrane region" description="Helical" evidence="7">
    <location>
        <begin position="379"/>
        <end position="398"/>
    </location>
</feature>
<dbReference type="SUPFAM" id="SSF103473">
    <property type="entry name" value="MFS general substrate transporter"/>
    <property type="match status" value="1"/>
</dbReference>
<evidence type="ECO:0000313" key="9">
    <source>
        <dbReference type="Proteomes" id="UP000290365"/>
    </source>
</evidence>
<dbReference type="Pfam" id="PF05977">
    <property type="entry name" value="MFS_3"/>
    <property type="match status" value="1"/>
</dbReference>
<feature type="transmembrane region" description="Helical" evidence="7">
    <location>
        <begin position="147"/>
        <end position="167"/>
    </location>
</feature>
<dbReference type="Gene3D" id="1.20.1250.20">
    <property type="entry name" value="MFS general substrate transporter like domains"/>
    <property type="match status" value="1"/>
</dbReference>
<keyword evidence="9" id="KW-1185">Reference proteome</keyword>
<feature type="transmembrane region" description="Helical" evidence="7">
    <location>
        <begin position="262"/>
        <end position="279"/>
    </location>
</feature>
<feature type="transmembrane region" description="Helical" evidence="7">
    <location>
        <begin position="79"/>
        <end position="102"/>
    </location>
</feature>
<dbReference type="OrthoDB" id="4544213at2"/>
<reference evidence="8 9" key="1">
    <citation type="submission" date="2019-01" db="EMBL/GenBank/DDBJ databases">
        <title>Ktedonosporobacter rubrisoli SCAWS-G2.</title>
        <authorList>
            <person name="Huang Y."/>
            <person name="Yan B."/>
        </authorList>
    </citation>
    <scope>NUCLEOTIDE SEQUENCE [LARGE SCALE GENOMIC DNA]</scope>
    <source>
        <strain evidence="8 9">SCAWS-G2</strain>
    </source>
</reference>
<feature type="transmembrane region" description="Helical" evidence="7">
    <location>
        <begin position="286"/>
        <end position="307"/>
    </location>
</feature>
<feature type="transmembrane region" description="Helical" evidence="7">
    <location>
        <begin position="50"/>
        <end position="72"/>
    </location>
</feature>
<accession>A0A4P6JP76</accession>
<protein>
    <submittedName>
        <fullName evidence="8">MFS transporter</fullName>
    </submittedName>
</protein>
<evidence type="ECO:0000256" key="4">
    <source>
        <dbReference type="ARBA" id="ARBA00022692"/>
    </source>
</evidence>
<evidence type="ECO:0000256" key="6">
    <source>
        <dbReference type="ARBA" id="ARBA00023136"/>
    </source>
</evidence>
<evidence type="ECO:0000256" key="2">
    <source>
        <dbReference type="ARBA" id="ARBA00022448"/>
    </source>
</evidence>
<keyword evidence="4 7" id="KW-0812">Transmembrane</keyword>
<comment type="subcellular location">
    <subcellularLocation>
        <location evidence="1">Cell membrane</location>
        <topology evidence="1">Multi-pass membrane protein</topology>
    </subcellularLocation>
</comment>
<keyword evidence="5 7" id="KW-1133">Transmembrane helix</keyword>
<evidence type="ECO:0000313" key="8">
    <source>
        <dbReference type="EMBL" id="QBD77065.1"/>
    </source>
</evidence>
<dbReference type="CDD" id="cd06173">
    <property type="entry name" value="MFS_MefA_like"/>
    <property type="match status" value="1"/>
</dbReference>
<dbReference type="GO" id="GO:0005886">
    <property type="term" value="C:plasma membrane"/>
    <property type="evidence" value="ECO:0007669"/>
    <property type="project" value="UniProtKB-SubCell"/>
</dbReference>
<feature type="transmembrane region" description="Helical" evidence="7">
    <location>
        <begin position="228"/>
        <end position="250"/>
    </location>
</feature>
<sequence>MADAFQLSHQYSRDFRKFWIGQTISTLGSSCTGFALPLLIFQLTRSPLNLALTVVMSAMPYLLFGLLLGAWADRVKRKYAMIAIDIMRALLVAAIPLLFMLGLLSVGWIYAVAFLCSTLSIGFDAANFAAVPSLVKREDLVIANGRLQASYSAAGIAGPLLAGLLLAVMPLSMILLIDAASFLISAASLAWIGKSFNPETKGEKVSTRIHNEVFEGLNYILKQPILRWILLLLLFINFIVPTPLAQIVLFAKQWLAASDSQIGLLLAAGGLGTVIFSLAAEQLRKLLPFAVVTLGSIMLEGLMLAGMALTHQYWIAVLLWAMSRGSSVLFNVSTYSLTQTIVANALLGRVISFIRVLTWSTASLGALLGGLIIEYTNVALIYAVIGLLTFFIALVFFLTPLGHTEHFLPVEQLMTGGAQEENV</sequence>
<evidence type="ECO:0000256" key="7">
    <source>
        <dbReference type="SAM" id="Phobius"/>
    </source>
</evidence>
<dbReference type="PANTHER" id="PTHR23513:SF6">
    <property type="entry name" value="MAJOR FACILITATOR SUPERFAMILY ASSOCIATED DOMAIN-CONTAINING PROTEIN"/>
    <property type="match status" value="1"/>
</dbReference>
<keyword evidence="3" id="KW-1003">Cell membrane</keyword>
<keyword evidence="2" id="KW-0813">Transport</keyword>
<evidence type="ECO:0000256" key="5">
    <source>
        <dbReference type="ARBA" id="ARBA00022989"/>
    </source>
</evidence>
<evidence type="ECO:0000256" key="1">
    <source>
        <dbReference type="ARBA" id="ARBA00004651"/>
    </source>
</evidence>
<dbReference type="RefSeq" id="WP_129888128.1">
    <property type="nucleotide sequence ID" value="NZ_CP035758.1"/>
</dbReference>
<feature type="transmembrane region" description="Helical" evidence="7">
    <location>
        <begin position="18"/>
        <end position="44"/>
    </location>
</feature>
<dbReference type="Proteomes" id="UP000290365">
    <property type="component" value="Chromosome"/>
</dbReference>
<dbReference type="InterPro" id="IPR010290">
    <property type="entry name" value="TM_effector"/>
</dbReference>
<dbReference type="InterPro" id="IPR036259">
    <property type="entry name" value="MFS_trans_sf"/>
</dbReference>
<name>A0A4P6JP76_KTERU</name>
<organism evidence="8 9">
    <name type="scientific">Ktedonosporobacter rubrisoli</name>
    <dbReference type="NCBI Taxonomy" id="2509675"/>
    <lineage>
        <taxon>Bacteria</taxon>
        <taxon>Bacillati</taxon>
        <taxon>Chloroflexota</taxon>
        <taxon>Ktedonobacteria</taxon>
        <taxon>Ktedonobacterales</taxon>
        <taxon>Ktedonosporobacteraceae</taxon>
        <taxon>Ktedonosporobacter</taxon>
    </lineage>
</organism>
<evidence type="ECO:0000256" key="3">
    <source>
        <dbReference type="ARBA" id="ARBA00022475"/>
    </source>
</evidence>
<dbReference type="KEGG" id="kbs:EPA93_14050"/>
<dbReference type="EMBL" id="CP035758">
    <property type="protein sequence ID" value="QBD77065.1"/>
    <property type="molecule type" value="Genomic_DNA"/>
</dbReference>
<gene>
    <name evidence="8" type="ORF">EPA93_14050</name>
</gene>